<feature type="compositionally biased region" description="Polar residues" evidence="1">
    <location>
        <begin position="124"/>
        <end position="152"/>
    </location>
</feature>
<evidence type="ECO:0008006" key="5">
    <source>
        <dbReference type="Google" id="ProtNLM"/>
    </source>
</evidence>
<keyword evidence="4" id="KW-1185">Reference proteome</keyword>
<feature type="region of interest" description="Disordered" evidence="1">
    <location>
        <begin position="73"/>
        <end position="152"/>
    </location>
</feature>
<proteinExistence type="predicted"/>
<protein>
    <recommendedName>
        <fullName evidence="5">Mid2 domain-containing protein</fullName>
    </recommendedName>
</protein>
<feature type="compositionally biased region" description="Low complexity" evidence="1">
    <location>
        <begin position="76"/>
        <end position="123"/>
    </location>
</feature>
<dbReference type="RefSeq" id="XP_021886621.1">
    <property type="nucleotide sequence ID" value="XM_022022482.1"/>
</dbReference>
<feature type="region of interest" description="Disordered" evidence="1">
    <location>
        <begin position="301"/>
        <end position="338"/>
    </location>
</feature>
<feature type="transmembrane region" description="Helical" evidence="2">
    <location>
        <begin position="161"/>
        <end position="184"/>
    </location>
</feature>
<evidence type="ECO:0000256" key="1">
    <source>
        <dbReference type="SAM" id="MobiDB-lite"/>
    </source>
</evidence>
<dbReference type="Proteomes" id="UP000193648">
    <property type="component" value="Unassembled WGS sequence"/>
</dbReference>
<keyword evidence="2" id="KW-0812">Transmembrane</keyword>
<dbReference type="EMBL" id="MCFF01000001">
    <property type="protein sequence ID" value="ORZ28948.1"/>
    <property type="molecule type" value="Genomic_DNA"/>
</dbReference>
<dbReference type="AlphaFoldDB" id="A0A1Y2H324"/>
<reference evidence="3 4" key="1">
    <citation type="submission" date="2016-07" db="EMBL/GenBank/DDBJ databases">
        <title>Pervasive Adenine N6-methylation of Active Genes in Fungi.</title>
        <authorList>
            <consortium name="DOE Joint Genome Institute"/>
            <person name="Mondo S.J."/>
            <person name="Dannebaum R.O."/>
            <person name="Kuo R.C."/>
            <person name="Labutti K."/>
            <person name="Haridas S."/>
            <person name="Kuo A."/>
            <person name="Salamov A."/>
            <person name="Ahrendt S.R."/>
            <person name="Lipzen A."/>
            <person name="Sullivan W."/>
            <person name="Andreopoulos W.B."/>
            <person name="Clum A."/>
            <person name="Lindquist E."/>
            <person name="Daum C."/>
            <person name="Ramamoorthy G.K."/>
            <person name="Gryganskyi A."/>
            <person name="Culley D."/>
            <person name="Magnuson J.K."/>
            <person name="James T.Y."/>
            <person name="O'Malley M.A."/>
            <person name="Stajich J.E."/>
            <person name="Spatafora J.W."/>
            <person name="Visel A."/>
            <person name="Grigoriev I.V."/>
        </authorList>
    </citation>
    <scope>NUCLEOTIDE SEQUENCE [LARGE SCALE GENOMIC DNA]</scope>
    <source>
        <strain evidence="3 4">NRRL 3116</strain>
    </source>
</reference>
<evidence type="ECO:0000313" key="3">
    <source>
        <dbReference type="EMBL" id="ORZ28948.1"/>
    </source>
</evidence>
<gene>
    <name evidence="3" type="ORF">BCR41DRAFT_344331</name>
</gene>
<evidence type="ECO:0000313" key="4">
    <source>
        <dbReference type="Proteomes" id="UP000193648"/>
    </source>
</evidence>
<feature type="transmembrane region" description="Helical" evidence="2">
    <location>
        <begin position="21"/>
        <end position="39"/>
    </location>
</feature>
<dbReference type="InParanoid" id="A0A1Y2H324"/>
<accession>A0A1Y2H324</accession>
<dbReference type="GeneID" id="33564326"/>
<name>A0A1Y2H324_9FUNG</name>
<organism evidence="3 4">
    <name type="scientific">Lobosporangium transversale</name>
    <dbReference type="NCBI Taxonomy" id="64571"/>
    <lineage>
        <taxon>Eukaryota</taxon>
        <taxon>Fungi</taxon>
        <taxon>Fungi incertae sedis</taxon>
        <taxon>Mucoromycota</taxon>
        <taxon>Mortierellomycotina</taxon>
        <taxon>Mortierellomycetes</taxon>
        <taxon>Mortierellales</taxon>
        <taxon>Mortierellaceae</taxon>
        <taxon>Lobosporangium</taxon>
    </lineage>
</organism>
<comment type="caution">
    <text evidence="3">The sequence shown here is derived from an EMBL/GenBank/DDBJ whole genome shotgun (WGS) entry which is preliminary data.</text>
</comment>
<keyword evidence="2" id="KW-0472">Membrane</keyword>
<dbReference type="OrthoDB" id="2440194at2759"/>
<keyword evidence="2" id="KW-1133">Transmembrane helix</keyword>
<evidence type="ECO:0000256" key="2">
    <source>
        <dbReference type="SAM" id="Phobius"/>
    </source>
</evidence>
<sequence>MPVPFLARHRCQQQQQQSQKRFHLVQVSIFALLLVLAVAPRCTAASDEAHSAYIYRHPGQTIKLYQRQVIPPVIGTNSPSSSDPPTTSSTTVDVPSPTTPLTPSTPTSASTTTSSVPVRPNTSLHNSNSRTATQTLTSSTGVNTAPTSSPSKTAEAASNHLVVAGAAVGGLVFAIGVGIIAFRCTMNRRERQRRNKEMAATLAENFDRGGDPIGTPRKGYLELSDGPSTPVPGRAGANLSRQGSQDAYYAHKESGGGQQDYYNPHYVQERYGTAPTGNYGMYEETELSVMGNSHSMAYPSTSAPSNHYGGYNDYGSHHDAGGYYGGAGSQPPRGPQAY</sequence>